<protein>
    <submittedName>
        <fullName evidence="1">Uncharacterized protein</fullName>
    </submittedName>
</protein>
<evidence type="ECO:0000313" key="1">
    <source>
        <dbReference type="EMBL" id="ATG50312.1"/>
    </source>
</evidence>
<reference evidence="2" key="1">
    <citation type="submission" date="2017-09" db="EMBL/GenBank/DDBJ databases">
        <title>Brachybacterium sp. VM2412.</title>
        <authorList>
            <person name="Tak E.J."/>
            <person name="Bae J.-W."/>
        </authorList>
    </citation>
    <scope>NUCLEOTIDE SEQUENCE [LARGE SCALE GENOMIC DNA]</scope>
    <source>
        <strain evidence="2">VM2412</strain>
    </source>
</reference>
<dbReference type="EMBL" id="CP023563">
    <property type="protein sequence ID" value="ATG50312.1"/>
    <property type="molecule type" value="Genomic_DNA"/>
</dbReference>
<dbReference type="Proteomes" id="UP000218165">
    <property type="component" value="Chromosome"/>
</dbReference>
<keyword evidence="2" id="KW-1185">Reference proteome</keyword>
<dbReference type="PANTHER" id="PTHR36932:SF1">
    <property type="entry name" value="CAPSULAR POLYSACCHARIDE BIOSYNTHESIS PROTEIN"/>
    <property type="match status" value="1"/>
</dbReference>
<name>A0A291GJS7_9MICO</name>
<proteinExistence type="predicted"/>
<dbReference type="InterPro" id="IPR042099">
    <property type="entry name" value="ANL_N_sf"/>
</dbReference>
<dbReference type="SUPFAM" id="SSF56801">
    <property type="entry name" value="Acetyl-CoA synthetase-like"/>
    <property type="match status" value="1"/>
</dbReference>
<dbReference type="KEGG" id="brz:CFK38_01315"/>
<dbReference type="InterPro" id="IPR053158">
    <property type="entry name" value="CapK_Type1_Caps_Biosynth"/>
</dbReference>
<dbReference type="AlphaFoldDB" id="A0A291GJS7"/>
<dbReference type="Gene3D" id="3.40.50.12780">
    <property type="entry name" value="N-terminal domain of ligase-like"/>
    <property type="match status" value="1"/>
</dbReference>
<dbReference type="PANTHER" id="PTHR36932">
    <property type="entry name" value="CAPSULAR POLYSACCHARIDE BIOSYNTHESIS PROTEIN"/>
    <property type="match status" value="1"/>
</dbReference>
<organism evidence="1 2">
    <name type="scientific">Brachybacterium vulturis</name>
    <dbReference type="NCBI Taxonomy" id="2017484"/>
    <lineage>
        <taxon>Bacteria</taxon>
        <taxon>Bacillati</taxon>
        <taxon>Actinomycetota</taxon>
        <taxon>Actinomycetes</taxon>
        <taxon>Micrococcales</taxon>
        <taxon>Dermabacteraceae</taxon>
        <taxon>Brachybacterium</taxon>
    </lineage>
</organism>
<accession>A0A291GJS7</accession>
<evidence type="ECO:0000313" key="2">
    <source>
        <dbReference type="Proteomes" id="UP000218165"/>
    </source>
</evidence>
<sequence length="256" mass="28513">MGMSSLLERLLRSFEEFDIQVPHGTVAVALAVGEPASTYLIAAAPRHLGVDLSLRYSNTENGLIGFARRATQPYHLNTSTHHVECLDLESDEPATPGSVGRIVLTDLYNRATPFIRYDTGDLGRFVTDQRGTPIPNLLAELVGRRSDFPIAGTEQFPTRGNLYKLLMAIDSHPAIKQIQLRQNSIGRFKYILNAERSEELEAGLRFHLDEQIGNILECNFEYVSDVPLEPSGKRRFFFCEIPDPEGVLASGNRAAR</sequence>
<gene>
    <name evidence="1" type="ORF">CFK38_01315</name>
</gene>